<proteinExistence type="predicted"/>
<organism evidence="3 4">
    <name type="scientific">Streptomyces regalis</name>
    <dbReference type="NCBI Taxonomy" id="68262"/>
    <lineage>
        <taxon>Bacteria</taxon>
        <taxon>Bacillati</taxon>
        <taxon>Actinomycetota</taxon>
        <taxon>Actinomycetes</taxon>
        <taxon>Kitasatosporales</taxon>
        <taxon>Streptomycetaceae</taxon>
        <taxon>Streptomyces</taxon>
    </lineage>
</organism>
<feature type="region of interest" description="Disordered" evidence="1">
    <location>
        <begin position="41"/>
        <end position="74"/>
    </location>
</feature>
<accession>A0A101J742</accession>
<dbReference type="RefSeq" id="WP_062714363.1">
    <property type="nucleotide sequence ID" value="NZ_LLZG01000408.1"/>
</dbReference>
<evidence type="ECO:0000313" key="4">
    <source>
        <dbReference type="Proteomes" id="UP000053923"/>
    </source>
</evidence>
<keyword evidence="2" id="KW-0472">Membrane</keyword>
<reference evidence="4" key="1">
    <citation type="submission" date="2015-10" db="EMBL/GenBank/DDBJ databases">
        <authorList>
            <person name="Ju K.-S."/>
            <person name="Doroghazi J.R."/>
            <person name="Metcalf W.W."/>
        </authorList>
    </citation>
    <scope>NUCLEOTIDE SEQUENCE [LARGE SCALE GENOMIC DNA]</scope>
    <source>
        <strain evidence="4">NRRL 3151</strain>
    </source>
</reference>
<dbReference type="AlphaFoldDB" id="A0A101J742"/>
<evidence type="ECO:0000313" key="3">
    <source>
        <dbReference type="EMBL" id="KUL21449.1"/>
    </source>
</evidence>
<dbReference type="OrthoDB" id="4338346at2"/>
<evidence type="ECO:0000256" key="1">
    <source>
        <dbReference type="SAM" id="MobiDB-lite"/>
    </source>
</evidence>
<protein>
    <submittedName>
        <fullName evidence="3">Uncharacterized protein</fullName>
    </submittedName>
</protein>
<feature type="transmembrane region" description="Helical" evidence="2">
    <location>
        <begin position="6"/>
        <end position="26"/>
    </location>
</feature>
<comment type="caution">
    <text evidence="3">The sequence shown here is derived from an EMBL/GenBank/DDBJ whole genome shotgun (WGS) entry which is preliminary data.</text>
</comment>
<dbReference type="EMBL" id="LLZG01000408">
    <property type="protein sequence ID" value="KUL21449.1"/>
    <property type="molecule type" value="Genomic_DNA"/>
</dbReference>
<name>A0A101J742_9ACTN</name>
<feature type="compositionally biased region" description="Basic and acidic residues" evidence="1">
    <location>
        <begin position="64"/>
        <end position="74"/>
    </location>
</feature>
<evidence type="ECO:0000256" key="2">
    <source>
        <dbReference type="SAM" id="Phobius"/>
    </source>
</evidence>
<sequence length="74" mass="8225">METAVTVAVIIFVIIVGMFLIHRLNAQHDERIGAFRYSDALPGIGRRNRKGPRATAPKGPPADATRRERRDGSR</sequence>
<gene>
    <name evidence="3" type="ORF">ADL12_44715</name>
</gene>
<keyword evidence="2" id="KW-0812">Transmembrane</keyword>
<keyword evidence="2" id="KW-1133">Transmembrane helix</keyword>
<dbReference type="Proteomes" id="UP000053923">
    <property type="component" value="Unassembled WGS sequence"/>
</dbReference>
<keyword evidence="4" id="KW-1185">Reference proteome</keyword>